<keyword evidence="3" id="KW-1003">Cell membrane</keyword>
<evidence type="ECO:0000256" key="7">
    <source>
        <dbReference type="SAM" id="Phobius"/>
    </source>
</evidence>
<dbReference type="PANTHER" id="PTHR33406:SF11">
    <property type="entry name" value="MEMBRANE PROTEIN SCO6666-RELATED"/>
    <property type="match status" value="1"/>
</dbReference>
<keyword evidence="10" id="KW-1185">Reference proteome</keyword>
<evidence type="ECO:0000256" key="6">
    <source>
        <dbReference type="ARBA" id="ARBA00023136"/>
    </source>
</evidence>
<evidence type="ECO:0000256" key="3">
    <source>
        <dbReference type="ARBA" id="ARBA00022475"/>
    </source>
</evidence>
<protein>
    <submittedName>
        <fullName evidence="9">MMPL family transporter</fullName>
    </submittedName>
</protein>
<keyword evidence="6 7" id="KW-0472">Membrane</keyword>
<feature type="transmembrane region" description="Helical" evidence="7">
    <location>
        <begin position="372"/>
        <end position="390"/>
    </location>
</feature>
<organism evidence="9 10">
    <name type="scientific">Streptomyces caeni</name>
    <dbReference type="NCBI Taxonomy" id="2307231"/>
    <lineage>
        <taxon>Bacteria</taxon>
        <taxon>Bacillati</taxon>
        <taxon>Actinomycetota</taxon>
        <taxon>Actinomycetes</taxon>
        <taxon>Kitasatosporales</taxon>
        <taxon>Streptomycetaceae</taxon>
        <taxon>Streptomyces</taxon>
    </lineage>
</organism>
<gene>
    <name evidence="9" type="ORF">ACFSL4_20425</name>
</gene>
<feature type="domain" description="SSD" evidence="8">
    <location>
        <begin position="198"/>
        <end position="330"/>
    </location>
</feature>
<evidence type="ECO:0000256" key="2">
    <source>
        <dbReference type="ARBA" id="ARBA00010157"/>
    </source>
</evidence>
<dbReference type="SUPFAM" id="SSF82866">
    <property type="entry name" value="Multidrug efflux transporter AcrB transmembrane domain"/>
    <property type="match status" value="2"/>
</dbReference>
<dbReference type="EMBL" id="JBHUDX010000053">
    <property type="protein sequence ID" value="MFD1660508.1"/>
    <property type="molecule type" value="Genomic_DNA"/>
</dbReference>
<evidence type="ECO:0000256" key="1">
    <source>
        <dbReference type="ARBA" id="ARBA00004651"/>
    </source>
</evidence>
<feature type="transmembrane region" description="Helical" evidence="7">
    <location>
        <begin position="656"/>
        <end position="676"/>
    </location>
</feature>
<evidence type="ECO:0000256" key="5">
    <source>
        <dbReference type="ARBA" id="ARBA00022989"/>
    </source>
</evidence>
<dbReference type="PANTHER" id="PTHR33406">
    <property type="entry name" value="MEMBRANE PROTEIN MJ1562-RELATED"/>
    <property type="match status" value="1"/>
</dbReference>
<dbReference type="InterPro" id="IPR004869">
    <property type="entry name" value="MMPL_dom"/>
</dbReference>
<dbReference type="InterPro" id="IPR050545">
    <property type="entry name" value="Mycobact_MmpL"/>
</dbReference>
<comment type="similarity">
    <text evidence="2">Belongs to the resistance-nodulation-cell division (RND) (TC 2.A.6) family. MmpL subfamily.</text>
</comment>
<evidence type="ECO:0000256" key="4">
    <source>
        <dbReference type="ARBA" id="ARBA00022692"/>
    </source>
</evidence>
<comment type="subcellular location">
    <subcellularLocation>
        <location evidence="1">Cell membrane</location>
        <topology evidence="1">Multi-pass membrane protein</topology>
    </subcellularLocation>
</comment>
<keyword evidence="5 7" id="KW-1133">Transmembrane helix</keyword>
<feature type="transmembrane region" description="Helical" evidence="7">
    <location>
        <begin position="210"/>
        <end position="232"/>
    </location>
</feature>
<feature type="transmembrane region" description="Helical" evidence="7">
    <location>
        <begin position="682"/>
        <end position="701"/>
    </location>
</feature>
<dbReference type="RefSeq" id="WP_381084677.1">
    <property type="nucleotide sequence ID" value="NZ_JBHUDX010000053.1"/>
</dbReference>
<reference evidence="10" key="1">
    <citation type="journal article" date="2019" name="Int. J. Syst. Evol. Microbiol.">
        <title>The Global Catalogue of Microorganisms (GCM) 10K type strain sequencing project: providing services to taxonomists for standard genome sequencing and annotation.</title>
        <authorList>
            <consortium name="The Broad Institute Genomics Platform"/>
            <consortium name="The Broad Institute Genome Sequencing Center for Infectious Disease"/>
            <person name="Wu L."/>
            <person name="Ma J."/>
        </authorList>
    </citation>
    <scope>NUCLEOTIDE SEQUENCE [LARGE SCALE GENOMIC DNA]</scope>
    <source>
        <strain evidence="10">CGMCC 1.12470</strain>
    </source>
</reference>
<feature type="transmembrane region" description="Helical" evidence="7">
    <location>
        <begin position="307"/>
        <end position="332"/>
    </location>
</feature>
<dbReference type="Pfam" id="PF03176">
    <property type="entry name" value="MMPL"/>
    <property type="match status" value="2"/>
</dbReference>
<dbReference type="InterPro" id="IPR000731">
    <property type="entry name" value="SSD"/>
</dbReference>
<feature type="transmembrane region" description="Helical" evidence="7">
    <location>
        <begin position="570"/>
        <end position="587"/>
    </location>
</feature>
<dbReference type="PROSITE" id="PS50156">
    <property type="entry name" value="SSD"/>
    <property type="match status" value="1"/>
</dbReference>
<evidence type="ECO:0000313" key="10">
    <source>
        <dbReference type="Proteomes" id="UP001597261"/>
    </source>
</evidence>
<keyword evidence="4 7" id="KW-0812">Transmembrane</keyword>
<dbReference type="Gene3D" id="1.20.1640.10">
    <property type="entry name" value="Multidrug efflux transporter AcrB transmembrane domain"/>
    <property type="match status" value="2"/>
</dbReference>
<feature type="transmembrane region" description="Helical" evidence="7">
    <location>
        <begin position="607"/>
        <end position="630"/>
    </location>
</feature>
<comment type="caution">
    <text evidence="9">The sequence shown here is derived from an EMBL/GenBank/DDBJ whole genome shotgun (WGS) entry which is preliminary data.</text>
</comment>
<proteinExistence type="inferred from homology"/>
<name>A0ABW4IW07_9ACTN</name>
<feature type="transmembrane region" description="Helical" evidence="7">
    <location>
        <begin position="280"/>
        <end position="301"/>
    </location>
</feature>
<evidence type="ECO:0000259" key="8">
    <source>
        <dbReference type="PROSITE" id="PS50156"/>
    </source>
</evidence>
<feature type="transmembrane region" description="Helical" evidence="7">
    <location>
        <begin position="539"/>
        <end position="558"/>
    </location>
</feature>
<evidence type="ECO:0000313" key="9">
    <source>
        <dbReference type="EMBL" id="MFD1660508.1"/>
    </source>
</evidence>
<accession>A0ABW4IW07</accession>
<dbReference type="Proteomes" id="UP001597261">
    <property type="component" value="Unassembled WGS sequence"/>
</dbReference>
<feature type="transmembrane region" description="Helical" evidence="7">
    <location>
        <begin position="238"/>
        <end position="255"/>
    </location>
</feature>
<feature type="transmembrane region" description="Helical" evidence="7">
    <location>
        <begin position="182"/>
        <end position="203"/>
    </location>
</feature>
<sequence length="751" mass="79755">MLSRLASLAFNRRRLVLVLSVVALALLTAIAAPVTKSLSPGGFDDPHSQSSAADAALRDQFHTGDPNFILLATPPGSVDDPQAVSAGKELTRKLAAEKGVASVTSYWSDERPKALRAQDGKSALITAWLTGGDDTAAETAKRIVPDLTGTQGILHVRSGGLLEANRQASATLEKDLDTSEGIVVPITLILLILVFGSGMAALLPLAVAGVSIMGSLALLEVIAQFTPVSIFATDLTTALGLGLAIDYSLFIVSRYREERAAGHENSAALRIAMVTSGRTVLFSSMTVLLSLCSLLVFRLYYLRSFAYAGMGVVIFALLGALVVLPMLLALLGDRIDKFSLSRRFRRRAGDSAAPVEHTFWHRLASGVMRRPWPVLIVVVAALAVLVAPFFHGSYGLPDDRAMSKKADAAVVGQTIRTQYPSLAGQDLSVVLQGRTPSTQDLGAYAQKLSKVTGIDAVNTSTGTYQDGRRVADGTPAGQQEFTGKDGAWLALSTRTEAYSSQGRTMVSDVRAVTPPPGTDRKVTGLAAQFSDTLHSLYGSLPWAIGIIAVLTFVLLFLFTGSLVMPIQAMVLNLLSLTPTFGAMVFIFQDGHLKWLVGDFTVTGQTDVTTPILMFCIIFGLSMDYEVFLLSRIREEYDRTRDNTDAVAVGLGSTGRLISAAAGLMALFFLALVGASFVPVKILGLGTALAILMDALVIRGLLAPALMRIIGDTNWWAPGPLRRVYRKVGLHHGEEPAAPTPGGPVPVGPNAG</sequence>